<comment type="caution">
    <text evidence="3">The sequence shown here is derived from an EMBL/GenBank/DDBJ whole genome shotgun (WGS) entry which is preliminary data.</text>
</comment>
<feature type="region of interest" description="Disordered" evidence="1">
    <location>
        <begin position="274"/>
        <end position="293"/>
    </location>
</feature>
<accession>A0A834YTH1</accession>
<dbReference type="PANTHER" id="PTHR36408:SF1">
    <property type="entry name" value="TRANSMEMBRANE PROTEIN"/>
    <property type="match status" value="1"/>
</dbReference>
<dbReference type="PANTHER" id="PTHR36408">
    <property type="entry name" value="TRANSMEMBRANE PROTEIN"/>
    <property type="match status" value="1"/>
</dbReference>
<organism evidence="3 4">
    <name type="scientific">Tetracentron sinense</name>
    <name type="common">Spur-leaf</name>
    <dbReference type="NCBI Taxonomy" id="13715"/>
    <lineage>
        <taxon>Eukaryota</taxon>
        <taxon>Viridiplantae</taxon>
        <taxon>Streptophyta</taxon>
        <taxon>Embryophyta</taxon>
        <taxon>Tracheophyta</taxon>
        <taxon>Spermatophyta</taxon>
        <taxon>Magnoliopsida</taxon>
        <taxon>Trochodendrales</taxon>
        <taxon>Trochodendraceae</taxon>
        <taxon>Tetracentron</taxon>
    </lineage>
</organism>
<evidence type="ECO:0000313" key="4">
    <source>
        <dbReference type="Proteomes" id="UP000655225"/>
    </source>
</evidence>
<reference evidence="3 4" key="1">
    <citation type="submission" date="2020-04" db="EMBL/GenBank/DDBJ databases">
        <title>Plant Genome Project.</title>
        <authorList>
            <person name="Zhang R.-G."/>
        </authorList>
    </citation>
    <scope>NUCLEOTIDE SEQUENCE [LARGE SCALE GENOMIC DNA]</scope>
    <source>
        <strain evidence="3">YNK0</strain>
        <tissue evidence="3">Leaf</tissue>
    </source>
</reference>
<sequence>MSLAVSNLLTNSTSHLCFYSTKIHVDLLKNPTFFLPISSNHAVKPLHFEFLGHRASRHNLQAIKTRRWPLRVFESDGTIQREGINKLNLDVFLSIAESLCLASSAVLSIGCAVNLVFLNSQKSLVNKVFVWQFVLLVGAVAIGGLIRRRHWRRICEDSLKSDDSGFNLLERIEKLEEDIRSLTTITRVLSRKLEKLGIRFRVTRKALKEPISETAALAQKNSEATQALAVQEDILEKELGEIQKVLLLMQEQQQKQFELILAIGKAGKLRESKRNFAEEQKASNPQKPADARENSTFHCKIAIAEEGLKNKGNIVHSLVVDAKVRVVDYLGDEELMGVTMLL</sequence>
<keyword evidence="2" id="KW-0812">Transmembrane</keyword>
<evidence type="ECO:0000256" key="1">
    <source>
        <dbReference type="SAM" id="MobiDB-lite"/>
    </source>
</evidence>
<dbReference type="GO" id="GO:0009941">
    <property type="term" value="C:chloroplast envelope"/>
    <property type="evidence" value="ECO:0007669"/>
    <property type="project" value="TreeGrafter"/>
</dbReference>
<keyword evidence="4" id="KW-1185">Reference proteome</keyword>
<gene>
    <name evidence="3" type="ORF">HHK36_020312</name>
</gene>
<feature type="transmembrane region" description="Helical" evidence="2">
    <location>
        <begin position="129"/>
        <end position="146"/>
    </location>
</feature>
<evidence type="ECO:0000256" key="2">
    <source>
        <dbReference type="SAM" id="Phobius"/>
    </source>
</evidence>
<evidence type="ECO:0000313" key="3">
    <source>
        <dbReference type="EMBL" id="KAF8394107.1"/>
    </source>
</evidence>
<keyword evidence="2" id="KW-0472">Membrane</keyword>
<dbReference type="OrthoDB" id="2020732at2759"/>
<feature type="transmembrane region" description="Helical" evidence="2">
    <location>
        <begin position="91"/>
        <end position="117"/>
    </location>
</feature>
<proteinExistence type="predicted"/>
<dbReference type="Proteomes" id="UP000655225">
    <property type="component" value="Unassembled WGS sequence"/>
</dbReference>
<name>A0A834YTH1_TETSI</name>
<protein>
    <submittedName>
        <fullName evidence="3">Uncharacterized protein</fullName>
    </submittedName>
</protein>
<dbReference type="EMBL" id="JABCRI010000014">
    <property type="protein sequence ID" value="KAF8394107.1"/>
    <property type="molecule type" value="Genomic_DNA"/>
</dbReference>
<keyword evidence="2" id="KW-1133">Transmembrane helix</keyword>
<dbReference type="AlphaFoldDB" id="A0A834YTH1"/>
<dbReference type="OMA" id="DARENST"/>